<proteinExistence type="predicted"/>
<dbReference type="InterPro" id="IPR036388">
    <property type="entry name" value="WH-like_DNA-bd_sf"/>
</dbReference>
<comment type="caution">
    <text evidence="1">The sequence shown here is derived from an EMBL/GenBank/DDBJ whole genome shotgun (WGS) entry which is preliminary data.</text>
</comment>
<accession>A0A0L8M5S0</accession>
<evidence type="ECO:0000313" key="1">
    <source>
        <dbReference type="EMBL" id="KOG45736.1"/>
    </source>
</evidence>
<gene>
    <name evidence="1" type="ORF">ADK75_30260</name>
</gene>
<dbReference type="EMBL" id="LGUV01000360">
    <property type="protein sequence ID" value="KOG45736.1"/>
    <property type="molecule type" value="Genomic_DNA"/>
</dbReference>
<dbReference type="AlphaFoldDB" id="A0A0L8M5S0"/>
<name>A0A0L8M5S0_STRVG</name>
<evidence type="ECO:0000313" key="2">
    <source>
        <dbReference type="Proteomes" id="UP000037084"/>
    </source>
</evidence>
<dbReference type="PATRIC" id="fig|1961.12.peg.6717"/>
<dbReference type="Gene3D" id="1.10.10.10">
    <property type="entry name" value="Winged helix-like DNA-binding domain superfamily/Winged helix DNA-binding domain"/>
    <property type="match status" value="1"/>
</dbReference>
<sequence>MAYLRQTARNLAVDEHGKQQRAGRRLVLLDMTSLDALPAEQEEEIDEERRRQRKLLHREISPMCDSQSRHVVALQSQGLSDVEIAAALGIPAARRHRLRNKAIAHLRRKLTGLIREGQRKKSLGRKDR</sequence>
<reference evidence="2" key="1">
    <citation type="submission" date="2015-07" db="EMBL/GenBank/DDBJ databases">
        <authorList>
            <consortium name="Consortium for Microbial Forensics and Genomics (microFORGE)"/>
            <person name="Knight B.M."/>
            <person name="Roberts D.P."/>
            <person name="Lin D."/>
            <person name="Hari K."/>
            <person name="Fletcher J."/>
            <person name="Melcher U."/>
            <person name="Blagden T."/>
            <person name="Winegar R.A."/>
        </authorList>
    </citation>
    <scope>NUCLEOTIDE SEQUENCE [LARGE SCALE GENOMIC DNA]</scope>
    <source>
        <strain evidence="2">NRRL B-1447</strain>
    </source>
</reference>
<dbReference type="Proteomes" id="UP000037084">
    <property type="component" value="Unassembled WGS sequence"/>
</dbReference>
<dbReference type="InterPro" id="IPR013324">
    <property type="entry name" value="RNA_pol_sigma_r3/r4-like"/>
</dbReference>
<organism evidence="1 2">
    <name type="scientific">Streptomyces virginiae</name>
    <name type="common">Streptomyces cinnamonensis</name>
    <dbReference type="NCBI Taxonomy" id="1961"/>
    <lineage>
        <taxon>Bacteria</taxon>
        <taxon>Bacillati</taxon>
        <taxon>Actinomycetota</taxon>
        <taxon>Actinomycetes</taxon>
        <taxon>Kitasatosporales</taxon>
        <taxon>Streptomycetaceae</taxon>
        <taxon>Streptomyces</taxon>
    </lineage>
</organism>
<dbReference type="SUPFAM" id="SSF88659">
    <property type="entry name" value="Sigma3 and sigma4 domains of RNA polymerase sigma factors"/>
    <property type="match status" value="1"/>
</dbReference>
<protein>
    <submittedName>
        <fullName evidence="1">Uncharacterized protein</fullName>
    </submittedName>
</protein>